<dbReference type="Pfam" id="PF07491">
    <property type="entry name" value="PPI_Ypi1"/>
    <property type="match status" value="1"/>
</dbReference>
<gene>
    <name evidence="5" type="ORF">AMS68_003583</name>
</gene>
<protein>
    <recommendedName>
        <fullName evidence="3">Type 1 phosphatases regulator</fullName>
    </recommendedName>
</protein>
<feature type="region of interest" description="Disordered" evidence="4">
    <location>
        <begin position="73"/>
        <end position="142"/>
    </location>
</feature>
<keyword evidence="6" id="KW-1185">Reference proteome</keyword>
<sequence length="142" mass="15423">MARDTQTHATQLHAATAPASSGSQTILETRADGPATLRLRGAHETDQRRIQWAEDVIDNEGMGRKSSKVCCIYHKPGADDSDSSESSSESDDEPDLSRAQRSGDGKRRGQKSQGGDKSKGKARRPSPNAYERQPKHKHGQNG</sequence>
<comment type="function">
    <text evidence="1 3">Regulator of type 1 phosphatases which maintains protein phosphatase activity under strict control.</text>
</comment>
<dbReference type="GO" id="GO:0005634">
    <property type="term" value="C:nucleus"/>
    <property type="evidence" value="ECO:0007669"/>
    <property type="project" value="UniProtKB-SubCell"/>
</dbReference>
<keyword evidence="3" id="KW-0539">Nucleus</keyword>
<comment type="similarity">
    <text evidence="2 3">Belongs to the YPI1 family.</text>
</comment>
<evidence type="ECO:0000256" key="1">
    <source>
        <dbReference type="ARBA" id="ARBA00003401"/>
    </source>
</evidence>
<accession>A0A6H0XTR6</accession>
<dbReference type="AlphaFoldDB" id="A0A6H0XTR6"/>
<feature type="region of interest" description="Disordered" evidence="4">
    <location>
        <begin position="1"/>
        <end position="34"/>
    </location>
</feature>
<dbReference type="GO" id="GO:0004865">
    <property type="term" value="F:protein serine/threonine phosphatase inhibitor activity"/>
    <property type="evidence" value="ECO:0007669"/>
    <property type="project" value="UniProtKB-UniRule"/>
</dbReference>
<dbReference type="OrthoDB" id="307488at2759"/>
<dbReference type="PANTHER" id="PTHR20835">
    <property type="entry name" value="E3 UBIQUITIN-PROTEIN LIGASE PPP1R11-RELATED"/>
    <property type="match status" value="1"/>
</dbReference>
<evidence type="ECO:0000256" key="2">
    <source>
        <dbReference type="ARBA" id="ARBA00005605"/>
    </source>
</evidence>
<organism evidence="5 6">
    <name type="scientific">Peltaster fructicola</name>
    <dbReference type="NCBI Taxonomy" id="286661"/>
    <lineage>
        <taxon>Eukaryota</taxon>
        <taxon>Fungi</taxon>
        <taxon>Dikarya</taxon>
        <taxon>Ascomycota</taxon>
        <taxon>Pezizomycotina</taxon>
        <taxon>Dothideomycetes</taxon>
        <taxon>Dothideomycetes incertae sedis</taxon>
        <taxon>Peltaster</taxon>
    </lineage>
</organism>
<name>A0A6H0XTR6_9PEZI</name>
<feature type="compositionally biased region" description="Acidic residues" evidence="4">
    <location>
        <begin position="79"/>
        <end position="94"/>
    </location>
</feature>
<evidence type="ECO:0000256" key="4">
    <source>
        <dbReference type="SAM" id="MobiDB-lite"/>
    </source>
</evidence>
<evidence type="ECO:0000313" key="5">
    <source>
        <dbReference type="EMBL" id="QIW98065.1"/>
    </source>
</evidence>
<dbReference type="GO" id="GO:0008157">
    <property type="term" value="F:protein phosphatase 1 binding"/>
    <property type="evidence" value="ECO:0007669"/>
    <property type="project" value="TreeGrafter"/>
</dbReference>
<reference evidence="5 6" key="1">
    <citation type="journal article" date="2016" name="Sci. Rep.">
        <title>Peltaster fructicola genome reveals evolution from an invasive phytopathogen to an ectophytic parasite.</title>
        <authorList>
            <person name="Xu C."/>
            <person name="Chen H."/>
            <person name="Gleason M.L."/>
            <person name="Xu J.R."/>
            <person name="Liu H."/>
            <person name="Zhang R."/>
            <person name="Sun G."/>
        </authorList>
    </citation>
    <scope>NUCLEOTIDE SEQUENCE [LARGE SCALE GENOMIC DNA]</scope>
    <source>
        <strain evidence="5 6">LNHT1506</strain>
    </source>
</reference>
<evidence type="ECO:0000256" key="3">
    <source>
        <dbReference type="RuleBase" id="RU367162"/>
    </source>
</evidence>
<comment type="subcellular location">
    <subcellularLocation>
        <location evidence="3">Nucleus</location>
    </subcellularLocation>
</comment>
<feature type="compositionally biased region" description="Basic and acidic residues" evidence="4">
    <location>
        <begin position="95"/>
        <end position="107"/>
    </location>
</feature>
<feature type="compositionally biased region" description="Polar residues" evidence="4">
    <location>
        <begin position="18"/>
        <end position="27"/>
    </location>
</feature>
<proteinExistence type="inferred from homology"/>
<dbReference type="InterPro" id="IPR011107">
    <property type="entry name" value="PPI_Ypi1"/>
</dbReference>
<dbReference type="EMBL" id="CP051140">
    <property type="protein sequence ID" value="QIW98065.1"/>
    <property type="molecule type" value="Genomic_DNA"/>
</dbReference>
<dbReference type="Proteomes" id="UP000503462">
    <property type="component" value="Chromosome 2"/>
</dbReference>
<evidence type="ECO:0000313" key="6">
    <source>
        <dbReference type="Proteomes" id="UP000503462"/>
    </source>
</evidence>
<dbReference type="PANTHER" id="PTHR20835:SF0">
    <property type="entry name" value="E3 UBIQUITIN-PROTEIN LIGASE PPP1R11"/>
    <property type="match status" value="1"/>
</dbReference>
<feature type="compositionally biased region" description="Low complexity" evidence="4">
    <location>
        <begin position="7"/>
        <end position="17"/>
    </location>
</feature>